<evidence type="ECO:0008006" key="5">
    <source>
        <dbReference type="Google" id="ProtNLM"/>
    </source>
</evidence>
<dbReference type="PANTHER" id="PTHR22814">
    <property type="entry name" value="COPPER TRANSPORT PROTEIN ATOX1-RELATED"/>
    <property type="match status" value="1"/>
</dbReference>
<organism evidence="3 4">
    <name type="scientific">Eleusine coracana subsp. coracana</name>
    <dbReference type="NCBI Taxonomy" id="191504"/>
    <lineage>
        <taxon>Eukaryota</taxon>
        <taxon>Viridiplantae</taxon>
        <taxon>Streptophyta</taxon>
        <taxon>Embryophyta</taxon>
        <taxon>Tracheophyta</taxon>
        <taxon>Spermatophyta</taxon>
        <taxon>Magnoliopsida</taxon>
        <taxon>Liliopsida</taxon>
        <taxon>Poales</taxon>
        <taxon>Poaceae</taxon>
        <taxon>PACMAD clade</taxon>
        <taxon>Chloridoideae</taxon>
        <taxon>Cynodonteae</taxon>
        <taxon>Eleusininae</taxon>
        <taxon>Eleusine</taxon>
    </lineage>
</organism>
<accession>A0AAV5FS75</accession>
<evidence type="ECO:0000313" key="3">
    <source>
        <dbReference type="EMBL" id="GJN38578.1"/>
    </source>
</evidence>
<name>A0AAV5FS75_ELECO</name>
<keyword evidence="4" id="KW-1185">Reference proteome</keyword>
<proteinExistence type="predicted"/>
<gene>
    <name evidence="3" type="primary">gb27633</name>
    <name evidence="3" type="ORF">PR202_gb27633</name>
</gene>
<dbReference type="Proteomes" id="UP001054889">
    <property type="component" value="Unassembled WGS sequence"/>
</dbReference>
<reference evidence="3" key="2">
    <citation type="submission" date="2021-12" db="EMBL/GenBank/DDBJ databases">
        <title>Resequencing data analysis of finger millet.</title>
        <authorList>
            <person name="Hatakeyama M."/>
            <person name="Aluri S."/>
            <person name="Balachadran M.T."/>
            <person name="Sivarajan S.R."/>
            <person name="Poveda L."/>
            <person name="Shimizu-Inatsugi R."/>
            <person name="Schlapbach R."/>
            <person name="Sreeman S.M."/>
            <person name="Shimizu K.K."/>
        </authorList>
    </citation>
    <scope>NUCLEOTIDE SEQUENCE</scope>
</reference>
<evidence type="ECO:0000256" key="2">
    <source>
        <dbReference type="SAM" id="MobiDB-lite"/>
    </source>
</evidence>
<reference evidence="3" key="1">
    <citation type="journal article" date="2018" name="DNA Res.">
        <title>Multiple hybrid de novo genome assembly of finger millet, an orphan allotetraploid crop.</title>
        <authorList>
            <person name="Hatakeyama M."/>
            <person name="Aluri S."/>
            <person name="Balachadran M.T."/>
            <person name="Sivarajan S.R."/>
            <person name="Patrignani A."/>
            <person name="Gruter S."/>
            <person name="Poveda L."/>
            <person name="Shimizu-Inatsugi R."/>
            <person name="Baeten J."/>
            <person name="Francoijs K.J."/>
            <person name="Nataraja K.N."/>
            <person name="Reddy Y.A.N."/>
            <person name="Phadnis S."/>
            <person name="Ravikumar R.L."/>
            <person name="Schlapbach R."/>
            <person name="Sreeman S.M."/>
            <person name="Shimizu K.K."/>
        </authorList>
    </citation>
    <scope>NUCLEOTIDE SEQUENCE</scope>
</reference>
<dbReference type="AlphaFoldDB" id="A0AAV5FS75"/>
<evidence type="ECO:0000256" key="1">
    <source>
        <dbReference type="ARBA" id="ARBA00022723"/>
    </source>
</evidence>
<sequence>MPALGASVSVSQDRACKTAKAVQGLEPTNERRPCGASIRSLSLTSTVDSREDSDMSLSSSAVSLAVLLCHSHRREHIVELHMNIDCDGCEENVTKALLKLEGDRDGVTSQKKVLRAARRTGRLAVLWPSAYNHAYAQPPAAYSYHQPYHAAAHVPQDHHHHYDAGTRSKNGGGGGGVSAVGRRPPAQNYHKASSYNYHVHGYFDSDLYGSYHHEQQPDVVPVAVRSYFSDENPSACSIM</sequence>
<keyword evidence="1" id="KW-0479">Metal-binding</keyword>
<dbReference type="EMBL" id="BQKI01000097">
    <property type="protein sequence ID" value="GJN38578.1"/>
    <property type="molecule type" value="Genomic_DNA"/>
</dbReference>
<protein>
    <recommendedName>
        <fullName evidence="5">HMA domain-containing protein</fullName>
    </recommendedName>
</protein>
<dbReference type="GO" id="GO:0046872">
    <property type="term" value="F:metal ion binding"/>
    <property type="evidence" value="ECO:0007669"/>
    <property type="project" value="UniProtKB-KW"/>
</dbReference>
<dbReference type="PANTHER" id="PTHR22814:SF138">
    <property type="entry name" value="OS06G0542300 PROTEIN"/>
    <property type="match status" value="1"/>
</dbReference>
<feature type="region of interest" description="Disordered" evidence="2">
    <location>
        <begin position="157"/>
        <end position="189"/>
    </location>
</feature>
<comment type="caution">
    <text evidence="3">The sequence shown here is derived from an EMBL/GenBank/DDBJ whole genome shotgun (WGS) entry which is preliminary data.</text>
</comment>
<feature type="compositionally biased region" description="Basic and acidic residues" evidence="2">
    <location>
        <begin position="157"/>
        <end position="166"/>
    </location>
</feature>
<evidence type="ECO:0000313" key="4">
    <source>
        <dbReference type="Proteomes" id="UP001054889"/>
    </source>
</evidence>